<evidence type="ECO:0000313" key="1">
    <source>
        <dbReference type="EMBL" id="KAJ1099379.1"/>
    </source>
</evidence>
<accession>A0AAV7MA17</accession>
<dbReference type="Proteomes" id="UP001066276">
    <property type="component" value="Chromosome 10"/>
</dbReference>
<protein>
    <submittedName>
        <fullName evidence="1">Uncharacterized protein</fullName>
    </submittedName>
</protein>
<sequence>MPSHLHVRSDQVDPVSNYEAVDKAKTSIKKVVTPHVSAYADRGWGVRLGINLRTPPEGLTSGGDSGRTHPNLVPFILQDDIPDIVAPEVSAGPATPSIPFERQSVYAYVLCYLRDGYLETGLRSFHTAEGRRKKEEGRTTAQALQGHVDC</sequence>
<organism evidence="1 2">
    <name type="scientific">Pleurodeles waltl</name>
    <name type="common">Iberian ribbed newt</name>
    <dbReference type="NCBI Taxonomy" id="8319"/>
    <lineage>
        <taxon>Eukaryota</taxon>
        <taxon>Metazoa</taxon>
        <taxon>Chordata</taxon>
        <taxon>Craniata</taxon>
        <taxon>Vertebrata</taxon>
        <taxon>Euteleostomi</taxon>
        <taxon>Amphibia</taxon>
        <taxon>Batrachia</taxon>
        <taxon>Caudata</taxon>
        <taxon>Salamandroidea</taxon>
        <taxon>Salamandridae</taxon>
        <taxon>Pleurodelinae</taxon>
        <taxon>Pleurodeles</taxon>
    </lineage>
</organism>
<keyword evidence="2" id="KW-1185">Reference proteome</keyword>
<name>A0AAV7MA17_PLEWA</name>
<reference evidence="1" key="1">
    <citation type="journal article" date="2022" name="bioRxiv">
        <title>Sequencing and chromosome-scale assembly of the giantPleurodeles waltlgenome.</title>
        <authorList>
            <person name="Brown T."/>
            <person name="Elewa A."/>
            <person name="Iarovenko S."/>
            <person name="Subramanian E."/>
            <person name="Araus A.J."/>
            <person name="Petzold A."/>
            <person name="Susuki M."/>
            <person name="Suzuki K.-i.T."/>
            <person name="Hayashi T."/>
            <person name="Toyoda A."/>
            <person name="Oliveira C."/>
            <person name="Osipova E."/>
            <person name="Leigh N.D."/>
            <person name="Simon A."/>
            <person name="Yun M.H."/>
        </authorList>
    </citation>
    <scope>NUCLEOTIDE SEQUENCE</scope>
    <source>
        <strain evidence="1">20211129_DDA</strain>
        <tissue evidence="1">Liver</tissue>
    </source>
</reference>
<evidence type="ECO:0000313" key="2">
    <source>
        <dbReference type="Proteomes" id="UP001066276"/>
    </source>
</evidence>
<gene>
    <name evidence="1" type="ORF">NDU88_004480</name>
</gene>
<dbReference type="AlphaFoldDB" id="A0AAV7MA17"/>
<comment type="caution">
    <text evidence="1">The sequence shown here is derived from an EMBL/GenBank/DDBJ whole genome shotgun (WGS) entry which is preliminary data.</text>
</comment>
<dbReference type="EMBL" id="JANPWB010000014">
    <property type="protein sequence ID" value="KAJ1099379.1"/>
    <property type="molecule type" value="Genomic_DNA"/>
</dbReference>
<proteinExistence type="predicted"/>